<proteinExistence type="predicted"/>
<accession>A0A0E3C1F4</accession>
<dbReference type="AlphaFoldDB" id="A0A0E3C1F4"/>
<sequence length="142" mass="15165">MPAHKVKLEIDQGATFDKTFTWMTGTDKANAAPVDLTGCKARAQFREELESDVVLIGLSTENGRIVLGGVEGTIRLFISAADTAAMNWQSAVYDLEIEFPNGTVIRRMAGSVVVSPEVTRGLVIDVPGRFVDDGAGVPLLGD</sequence>
<name>A0A0E3C1F4_9BURK</name>
<evidence type="ECO:0000313" key="2">
    <source>
        <dbReference type="Proteomes" id="UP000029567"/>
    </source>
</evidence>
<dbReference type="RefSeq" id="WP_242609874.1">
    <property type="nucleotide sequence ID" value="NZ_AWTN01000094.1"/>
</dbReference>
<evidence type="ECO:0000313" key="1">
    <source>
        <dbReference type="EMBL" id="KGG90958.1"/>
    </source>
</evidence>
<reference evidence="1 2" key="1">
    <citation type="submission" date="2013-09" db="EMBL/GenBank/DDBJ databases">
        <title>High correlation between genotypes and phenotypes of environmental bacteria Comamonas testosteroni strains.</title>
        <authorList>
            <person name="Liu L."/>
            <person name="Zhu W."/>
            <person name="Xia X."/>
            <person name="Xu B."/>
            <person name="Luo M."/>
            <person name="Wang G."/>
        </authorList>
    </citation>
    <scope>NUCLEOTIDE SEQUENCE [LARGE SCALE GENOMIC DNA]</scope>
    <source>
        <strain evidence="1 2">JL14</strain>
    </source>
</reference>
<dbReference type="EMBL" id="AWTN01000094">
    <property type="protein sequence ID" value="KGG90958.1"/>
    <property type="molecule type" value="Genomic_DNA"/>
</dbReference>
<protein>
    <submittedName>
        <fullName evidence="1">Uncharacterized protein</fullName>
    </submittedName>
</protein>
<organism evidence="1 2">
    <name type="scientific">Comamonas thiooxydans</name>
    <dbReference type="NCBI Taxonomy" id="363952"/>
    <lineage>
        <taxon>Bacteria</taxon>
        <taxon>Pseudomonadati</taxon>
        <taxon>Pseudomonadota</taxon>
        <taxon>Betaproteobacteria</taxon>
        <taxon>Burkholderiales</taxon>
        <taxon>Comamonadaceae</taxon>
        <taxon>Comamonas</taxon>
    </lineage>
</organism>
<gene>
    <name evidence="1" type="ORF">P245_14400</name>
</gene>
<dbReference type="Proteomes" id="UP000029567">
    <property type="component" value="Unassembled WGS sequence"/>
</dbReference>
<comment type="caution">
    <text evidence="1">The sequence shown here is derived from an EMBL/GenBank/DDBJ whole genome shotgun (WGS) entry which is preliminary data.</text>
</comment>